<reference evidence="2" key="1">
    <citation type="journal article" date="2020" name="Nature">
        <title>Giant virus diversity and host interactions through global metagenomics.</title>
        <authorList>
            <person name="Schulz F."/>
            <person name="Roux S."/>
            <person name="Paez-Espino D."/>
            <person name="Jungbluth S."/>
            <person name="Walsh D.A."/>
            <person name="Denef V.J."/>
            <person name="McMahon K.D."/>
            <person name="Konstantinidis K.T."/>
            <person name="Eloe-Fadrosh E.A."/>
            <person name="Kyrpides N.C."/>
            <person name="Woyke T."/>
        </authorList>
    </citation>
    <scope>NUCLEOTIDE SEQUENCE</scope>
    <source>
        <strain evidence="2">GVMAG-M-3300023184-24</strain>
    </source>
</reference>
<feature type="coiled-coil region" evidence="1">
    <location>
        <begin position="647"/>
        <end position="737"/>
    </location>
</feature>
<keyword evidence="1" id="KW-0175">Coiled coil</keyword>
<sequence length="743" mass="85709">MGNTLIGNTRYFHYPDDYPCAQLEETSYADLKALKHCVTDIKGMKANSASTTDIYILNINGTKYFMKLFITGLPSTVNYLVDPANPSSVYDNNIHPLIYEYGVYLGKINRLIKYNICPFFVETMGGSLRNNRTEIINFLEHKLVNALNLPVQRADIRNNFSRNIKILLHNTKYGTTHIKGRPSINDNVPFPAPGGPVPLSGDVNATLIDDYFKFGYFITKSFNTVKPSGDILSYTHDIDNERNIFFTKKSPSTDLYVDNLNIIDDRANIRYWDPSLFGGYPPLVAGGGPGPYINGNVATRPAQAPIGNAEERKIFNNLRQLYLLFNIQYAIAIKSLELTKIVNCDLHMGNILLENNINIDNIFDPSNRLTTENHIFTYFIEDQKYDFNFPFMIKVYDFDRSYIYGDSTNNSEIKNKQGSVHPFYNKSNIRDYIFTISTYIYSTLFPVLMKNIHPVTGIIKDIRHRAISNIINDISSAIMRINTHEIPIYWKNAGGVATLMPYDNTIKQQIMGLGGVAPVAALPVFSYLTLKSKRLIEFIYNLFEIKNSLYPLDRSQEGWVRNKYIDDMTFTTHNIFNNFDNIISKLYSKIDPIFKQPGCINNDCVMDNNINKYYMSRNMFMPNGILDKTEYYKYINTVYRDDNVNKINTKDQEIARLKQDIQQNQQEIARLNLDIQQNQQEIARLNLDIQQNQQEIARLNQTIQQNQQEIARLNQTIQQNQQEIARLNQTIQQRNRNDAMEID</sequence>
<proteinExistence type="predicted"/>
<dbReference type="EMBL" id="MN740108">
    <property type="protein sequence ID" value="QHT88069.1"/>
    <property type="molecule type" value="Genomic_DNA"/>
</dbReference>
<dbReference type="AlphaFoldDB" id="A0A6C0I5K0"/>
<organism evidence="2">
    <name type="scientific">viral metagenome</name>
    <dbReference type="NCBI Taxonomy" id="1070528"/>
    <lineage>
        <taxon>unclassified sequences</taxon>
        <taxon>metagenomes</taxon>
        <taxon>organismal metagenomes</taxon>
    </lineage>
</organism>
<evidence type="ECO:0000313" key="2">
    <source>
        <dbReference type="EMBL" id="QHT88069.1"/>
    </source>
</evidence>
<name>A0A6C0I5K0_9ZZZZ</name>
<protein>
    <submittedName>
        <fullName evidence="2">Uncharacterized protein</fullName>
    </submittedName>
</protein>
<dbReference type="Gene3D" id="1.20.5.340">
    <property type="match status" value="1"/>
</dbReference>
<evidence type="ECO:0000256" key="1">
    <source>
        <dbReference type="SAM" id="Coils"/>
    </source>
</evidence>
<accession>A0A6C0I5K0</accession>